<organism evidence="1 2">
    <name type="scientific">Microdochium bolleyi</name>
    <dbReference type="NCBI Taxonomy" id="196109"/>
    <lineage>
        <taxon>Eukaryota</taxon>
        <taxon>Fungi</taxon>
        <taxon>Dikarya</taxon>
        <taxon>Ascomycota</taxon>
        <taxon>Pezizomycotina</taxon>
        <taxon>Sordariomycetes</taxon>
        <taxon>Xylariomycetidae</taxon>
        <taxon>Xylariales</taxon>
        <taxon>Microdochiaceae</taxon>
        <taxon>Microdochium</taxon>
    </lineage>
</organism>
<gene>
    <name evidence="1" type="ORF">Micbo1qcDRAFT_166520</name>
</gene>
<proteinExistence type="predicted"/>
<dbReference type="EMBL" id="KQ964258">
    <property type="protein sequence ID" value="KXJ88482.1"/>
    <property type="molecule type" value="Genomic_DNA"/>
</dbReference>
<dbReference type="Proteomes" id="UP000070501">
    <property type="component" value="Unassembled WGS sequence"/>
</dbReference>
<accession>A0A136IU55</accession>
<name>A0A136IU55_9PEZI</name>
<protein>
    <submittedName>
        <fullName evidence="1">Uncharacterized protein</fullName>
    </submittedName>
</protein>
<sequence length="151" mass="16233">MAHSHEPTSAIWHQHCQRPHMTLTTFPASFQTAASTFALSHLSTTPQIYVCVSLQPQHQAALTNRSSQTNHLFQHGGATRARFPEKSDLASFCIAIDFLISSSSAYNLSQVNIYGVSAGVLVMAFLSLSLSDLSACDGSSSSVMVSPFADL</sequence>
<dbReference type="AlphaFoldDB" id="A0A136IU55"/>
<evidence type="ECO:0000313" key="1">
    <source>
        <dbReference type="EMBL" id="KXJ88482.1"/>
    </source>
</evidence>
<reference evidence="2" key="1">
    <citation type="submission" date="2016-02" db="EMBL/GenBank/DDBJ databases">
        <title>Draft genome sequence of Microdochium bolleyi, a fungal endophyte of beachgrass.</title>
        <authorList>
            <consortium name="DOE Joint Genome Institute"/>
            <person name="David A.S."/>
            <person name="May G."/>
            <person name="Haridas S."/>
            <person name="Lim J."/>
            <person name="Wang M."/>
            <person name="Labutti K."/>
            <person name="Lipzen A."/>
            <person name="Barry K."/>
            <person name="Grigoriev I.V."/>
        </authorList>
    </citation>
    <scope>NUCLEOTIDE SEQUENCE [LARGE SCALE GENOMIC DNA]</scope>
    <source>
        <strain evidence="2">J235TASD1</strain>
    </source>
</reference>
<dbReference type="InParanoid" id="A0A136IU55"/>
<evidence type="ECO:0000313" key="2">
    <source>
        <dbReference type="Proteomes" id="UP000070501"/>
    </source>
</evidence>
<keyword evidence="2" id="KW-1185">Reference proteome</keyword>